<dbReference type="RefSeq" id="WP_146583990.1">
    <property type="nucleotide sequence ID" value="NZ_SJPO01000001.1"/>
</dbReference>
<dbReference type="Gene3D" id="2.60.120.560">
    <property type="entry name" value="Exo-inulinase, domain 1"/>
    <property type="match status" value="1"/>
</dbReference>
<dbReference type="Proteomes" id="UP000318478">
    <property type="component" value="Unassembled WGS sequence"/>
</dbReference>
<dbReference type="EMBL" id="SJPO01000001">
    <property type="protein sequence ID" value="TWT85751.1"/>
    <property type="molecule type" value="Genomic_DNA"/>
</dbReference>
<dbReference type="InterPro" id="IPR010496">
    <property type="entry name" value="AL/BT2_dom"/>
</dbReference>
<feature type="signal peptide" evidence="1">
    <location>
        <begin position="1"/>
        <end position="19"/>
    </location>
</feature>
<evidence type="ECO:0000313" key="4">
    <source>
        <dbReference type="Proteomes" id="UP000318478"/>
    </source>
</evidence>
<feature type="domain" description="3-keto-alpha-glucoside-1,2-lyase/3-keto-2-hydroxy-glucal hydratase" evidence="2">
    <location>
        <begin position="22"/>
        <end position="217"/>
    </location>
</feature>
<accession>A0A5C5ZFX1</accession>
<dbReference type="Pfam" id="PF06439">
    <property type="entry name" value="3keto-disac_hyd"/>
    <property type="match status" value="1"/>
</dbReference>
<evidence type="ECO:0000256" key="1">
    <source>
        <dbReference type="SAM" id="SignalP"/>
    </source>
</evidence>
<evidence type="ECO:0000313" key="3">
    <source>
        <dbReference type="EMBL" id="TWT85751.1"/>
    </source>
</evidence>
<dbReference type="GO" id="GO:0016787">
    <property type="term" value="F:hydrolase activity"/>
    <property type="evidence" value="ECO:0007669"/>
    <property type="project" value="InterPro"/>
</dbReference>
<dbReference type="AlphaFoldDB" id="A0A5C5ZFX1"/>
<feature type="chain" id="PRO_5022978104" description="3-keto-alpha-glucoside-1,2-lyase/3-keto-2-hydroxy-glucal hydratase domain-containing protein" evidence="1">
    <location>
        <begin position="20"/>
        <end position="227"/>
    </location>
</feature>
<reference evidence="3 4" key="1">
    <citation type="submission" date="2019-02" db="EMBL/GenBank/DDBJ databases">
        <title>Deep-cultivation of Planctomycetes and their phenomic and genomic characterization uncovers novel biology.</title>
        <authorList>
            <person name="Wiegand S."/>
            <person name="Jogler M."/>
            <person name="Boedeker C."/>
            <person name="Pinto D."/>
            <person name="Vollmers J."/>
            <person name="Rivas-Marin E."/>
            <person name="Kohn T."/>
            <person name="Peeters S.H."/>
            <person name="Heuer A."/>
            <person name="Rast P."/>
            <person name="Oberbeckmann S."/>
            <person name="Bunk B."/>
            <person name="Jeske O."/>
            <person name="Meyerdierks A."/>
            <person name="Storesund J.E."/>
            <person name="Kallscheuer N."/>
            <person name="Luecker S."/>
            <person name="Lage O.M."/>
            <person name="Pohl T."/>
            <person name="Merkel B.J."/>
            <person name="Hornburger P."/>
            <person name="Mueller R.-W."/>
            <person name="Bruemmer F."/>
            <person name="Labrenz M."/>
            <person name="Spormann A.M."/>
            <person name="Op Den Camp H."/>
            <person name="Overmann J."/>
            <person name="Amann R."/>
            <person name="Jetten M.S.M."/>
            <person name="Mascher T."/>
            <person name="Medema M.H."/>
            <person name="Devos D.P."/>
            <person name="Kaster A.-K."/>
            <person name="Ovreas L."/>
            <person name="Rohde M."/>
            <person name="Galperin M.Y."/>
            <person name="Jogler C."/>
        </authorList>
    </citation>
    <scope>NUCLEOTIDE SEQUENCE [LARGE SCALE GENOMIC DNA]</scope>
    <source>
        <strain evidence="3 4">Pla123a</strain>
    </source>
</reference>
<sequence length="227" mass="25159" precursor="true">MPGVKHVILLLLLVAPVTAGETIQLFDGHSLDGWVDKNGKPVAKGWRVEDGELVCPGHVGSIYTAEEYGDFELAFRWKIPPRGNSGVKYRVRFYEQGVYGHPGWLGCEYQMIDGVALKQTPQQSTGGIYGLYAPITPRKLNPPGEYNESRIIVRGDHSEHWLNGQKTVDADRGSSEWRERIGASKFGPVKDVFQSDRGRIELQDHGTRAVFASITLRPLDKGGAESN</sequence>
<proteinExistence type="predicted"/>
<keyword evidence="1" id="KW-0732">Signal</keyword>
<evidence type="ECO:0000259" key="2">
    <source>
        <dbReference type="Pfam" id="PF06439"/>
    </source>
</evidence>
<protein>
    <recommendedName>
        <fullName evidence="2">3-keto-alpha-glucoside-1,2-lyase/3-keto-2-hydroxy-glucal hydratase domain-containing protein</fullName>
    </recommendedName>
</protein>
<organism evidence="3 4">
    <name type="scientific">Posidoniimonas polymericola</name>
    <dbReference type="NCBI Taxonomy" id="2528002"/>
    <lineage>
        <taxon>Bacteria</taxon>
        <taxon>Pseudomonadati</taxon>
        <taxon>Planctomycetota</taxon>
        <taxon>Planctomycetia</taxon>
        <taxon>Pirellulales</taxon>
        <taxon>Lacipirellulaceae</taxon>
        <taxon>Posidoniimonas</taxon>
    </lineage>
</organism>
<gene>
    <name evidence="3" type="ORF">Pla123a_05580</name>
</gene>
<dbReference type="OrthoDB" id="9814708at2"/>
<name>A0A5C5ZFX1_9BACT</name>
<comment type="caution">
    <text evidence="3">The sequence shown here is derived from an EMBL/GenBank/DDBJ whole genome shotgun (WGS) entry which is preliminary data.</text>
</comment>
<keyword evidence="4" id="KW-1185">Reference proteome</keyword>